<sequence>MDDIKKNVSTKINLSKKEIIDKILNMDYKRIEEKVTLYKRYESLNLFQELFYIACKKSCKKEEEIYNLFVQLTRDFVDSCKVHQINEKSSWGIHMDTYEKLNRIIKIETSSYK</sequence>
<dbReference type="OrthoDB" id="9875416at2"/>
<gene>
    <name evidence="1" type="ORF">CLCY_1c00250</name>
</gene>
<name>A0A0J8D939_CLOCY</name>
<dbReference type="Proteomes" id="UP000036756">
    <property type="component" value="Unassembled WGS sequence"/>
</dbReference>
<proteinExistence type="predicted"/>
<dbReference type="PATRIC" id="fig|1121307.3.peg.386"/>
<keyword evidence="2" id="KW-1185">Reference proteome</keyword>
<evidence type="ECO:0000313" key="1">
    <source>
        <dbReference type="EMBL" id="KMT20793.1"/>
    </source>
</evidence>
<comment type="caution">
    <text evidence="1">The sequence shown here is derived from an EMBL/GenBank/DDBJ whole genome shotgun (WGS) entry which is preliminary data.</text>
</comment>
<protein>
    <submittedName>
        <fullName evidence="1">Uncharacterized protein</fullName>
    </submittedName>
</protein>
<dbReference type="AlphaFoldDB" id="A0A0J8D939"/>
<organism evidence="1 2">
    <name type="scientific">Clostridium cylindrosporum DSM 605</name>
    <dbReference type="NCBI Taxonomy" id="1121307"/>
    <lineage>
        <taxon>Bacteria</taxon>
        <taxon>Bacillati</taxon>
        <taxon>Bacillota</taxon>
        <taxon>Clostridia</taxon>
        <taxon>Eubacteriales</taxon>
        <taxon>Clostridiaceae</taxon>
        <taxon>Clostridium</taxon>
    </lineage>
</organism>
<dbReference type="RefSeq" id="WP_048571197.1">
    <property type="nucleotide sequence ID" value="NZ_LFVU01000028.1"/>
</dbReference>
<dbReference type="EMBL" id="LFVU01000028">
    <property type="protein sequence ID" value="KMT20793.1"/>
    <property type="molecule type" value="Genomic_DNA"/>
</dbReference>
<accession>A0A0J8D939</accession>
<evidence type="ECO:0000313" key="2">
    <source>
        <dbReference type="Proteomes" id="UP000036756"/>
    </source>
</evidence>
<reference evidence="1 2" key="1">
    <citation type="submission" date="2015-06" db="EMBL/GenBank/DDBJ databases">
        <title>Draft genome sequence of the purine-degrading Clostridium cylindrosporum HC-1 (DSM 605).</title>
        <authorList>
            <person name="Poehlein A."/>
            <person name="Schiel-Bengelsdorf B."/>
            <person name="Bengelsdorf F."/>
            <person name="Daniel R."/>
            <person name="Duerre P."/>
        </authorList>
    </citation>
    <scope>NUCLEOTIDE SEQUENCE [LARGE SCALE GENOMIC DNA]</scope>
    <source>
        <strain evidence="1 2">DSM 605</strain>
    </source>
</reference>